<comment type="subcellular location">
    <subcellularLocation>
        <location evidence="1">Golgi apparatus</location>
    </subcellularLocation>
</comment>
<keyword evidence="7" id="KW-0931">ER-Golgi transport</keyword>
<evidence type="ECO:0000256" key="12">
    <source>
        <dbReference type="PIRSR" id="PIRSR606689-1"/>
    </source>
</evidence>
<evidence type="ECO:0000256" key="9">
    <source>
        <dbReference type="ARBA" id="ARBA00023034"/>
    </source>
</evidence>
<dbReference type="SUPFAM" id="SSF52540">
    <property type="entry name" value="P-loop containing nucleoside triphosphate hydrolases"/>
    <property type="match status" value="1"/>
</dbReference>
<dbReference type="SMART" id="SM00178">
    <property type="entry name" value="SAR"/>
    <property type="match status" value="1"/>
</dbReference>
<dbReference type="FunFam" id="3.40.50.300:FF:003500">
    <property type="entry name" value="ADP-ribosylation factor 1"/>
    <property type="match status" value="1"/>
</dbReference>
<evidence type="ECO:0000256" key="4">
    <source>
        <dbReference type="ARBA" id="ARBA00022707"/>
    </source>
</evidence>
<dbReference type="GO" id="GO:0046872">
    <property type="term" value="F:metal ion binding"/>
    <property type="evidence" value="ECO:0007669"/>
    <property type="project" value="UniProtKB-KW"/>
</dbReference>
<feature type="repeat" description="RCC1" evidence="14">
    <location>
        <begin position="225"/>
        <end position="277"/>
    </location>
</feature>
<dbReference type="PRINTS" id="PR00328">
    <property type="entry name" value="SAR1GTPBP"/>
</dbReference>
<dbReference type="Pfam" id="PF12937">
    <property type="entry name" value="F-box-like"/>
    <property type="match status" value="1"/>
</dbReference>
<organism evidence="16 17">
    <name type="scientific">Anaeramoeba ignava</name>
    <name type="common">Anaerobic marine amoeba</name>
    <dbReference type="NCBI Taxonomy" id="1746090"/>
    <lineage>
        <taxon>Eukaryota</taxon>
        <taxon>Metamonada</taxon>
        <taxon>Anaeramoebidae</taxon>
        <taxon>Anaeramoeba</taxon>
    </lineage>
</organism>
<dbReference type="PROSITE" id="PS50012">
    <property type="entry name" value="RCC1_3"/>
    <property type="match status" value="3"/>
</dbReference>
<evidence type="ECO:0000313" key="17">
    <source>
        <dbReference type="Proteomes" id="UP001149090"/>
    </source>
</evidence>
<evidence type="ECO:0000256" key="6">
    <source>
        <dbReference type="ARBA" id="ARBA00022741"/>
    </source>
</evidence>
<dbReference type="Gene3D" id="2.130.10.30">
    <property type="entry name" value="Regulator of chromosome condensation 1/beta-lactamase-inhibitor protein II"/>
    <property type="match status" value="1"/>
</dbReference>
<dbReference type="InterPro" id="IPR005225">
    <property type="entry name" value="Small_GTP-bd"/>
</dbReference>
<dbReference type="EMBL" id="JAPDFW010000136">
    <property type="protein sequence ID" value="KAJ5066713.1"/>
    <property type="molecule type" value="Genomic_DNA"/>
</dbReference>
<dbReference type="InterPro" id="IPR000408">
    <property type="entry name" value="Reg_chr_condens"/>
</dbReference>
<keyword evidence="13" id="KW-0460">Magnesium</keyword>
<dbReference type="Gene3D" id="1.20.1280.50">
    <property type="match status" value="1"/>
</dbReference>
<evidence type="ECO:0000256" key="10">
    <source>
        <dbReference type="ARBA" id="ARBA00023134"/>
    </source>
</evidence>
<dbReference type="CDD" id="cd00878">
    <property type="entry name" value="Arf_Arl"/>
    <property type="match status" value="1"/>
</dbReference>
<dbReference type="Proteomes" id="UP001149090">
    <property type="component" value="Unassembled WGS sequence"/>
</dbReference>
<evidence type="ECO:0000256" key="2">
    <source>
        <dbReference type="ARBA" id="ARBA00010290"/>
    </source>
</evidence>
<keyword evidence="10 12" id="KW-0342">GTP-binding</keyword>
<reference evidence="16" key="1">
    <citation type="submission" date="2022-10" db="EMBL/GenBank/DDBJ databases">
        <title>Novel sulphate-reducing endosymbionts in the free-living metamonad Anaeramoeba.</title>
        <authorList>
            <person name="Jerlstrom-Hultqvist J."/>
            <person name="Cepicka I."/>
            <person name="Gallot-Lavallee L."/>
            <person name="Salas-Leiva D."/>
            <person name="Curtis B.A."/>
            <person name="Zahonova K."/>
            <person name="Pipaliya S."/>
            <person name="Dacks J."/>
            <person name="Roger A.J."/>
        </authorList>
    </citation>
    <scope>NUCLEOTIDE SEQUENCE</scope>
    <source>
        <strain evidence="16">BMAN</strain>
    </source>
</reference>
<keyword evidence="8" id="KW-0653">Protein transport</keyword>
<keyword evidence="5" id="KW-0677">Repeat</keyword>
<keyword evidence="4" id="KW-0519">Myristate</keyword>
<dbReference type="InterPro" id="IPR027417">
    <property type="entry name" value="P-loop_NTPase"/>
</dbReference>
<dbReference type="InterPro" id="IPR051625">
    <property type="entry name" value="Signaling_Regulatory_Domain"/>
</dbReference>
<dbReference type="PROSITE" id="PS51417">
    <property type="entry name" value="ARF"/>
    <property type="match status" value="1"/>
</dbReference>
<feature type="binding site" evidence="13">
    <location>
        <position position="557"/>
    </location>
    <ligand>
        <name>Mg(2+)</name>
        <dbReference type="ChEBI" id="CHEBI:18420"/>
    </ligand>
</feature>
<dbReference type="AlphaFoldDB" id="A0A9Q0L7Z3"/>
<dbReference type="Pfam" id="PF00415">
    <property type="entry name" value="RCC1"/>
    <property type="match status" value="3"/>
</dbReference>
<evidence type="ECO:0000259" key="15">
    <source>
        <dbReference type="PROSITE" id="PS50181"/>
    </source>
</evidence>
<evidence type="ECO:0000313" key="16">
    <source>
        <dbReference type="EMBL" id="KAJ5066713.1"/>
    </source>
</evidence>
<feature type="repeat" description="RCC1" evidence="14">
    <location>
        <begin position="329"/>
        <end position="383"/>
    </location>
</feature>
<dbReference type="GO" id="GO:0016192">
    <property type="term" value="P:vesicle-mediated transport"/>
    <property type="evidence" value="ECO:0007669"/>
    <property type="project" value="UniProtKB-KW"/>
</dbReference>
<evidence type="ECO:0000256" key="11">
    <source>
        <dbReference type="ARBA" id="ARBA00023288"/>
    </source>
</evidence>
<feature type="binding site" evidence="12">
    <location>
        <position position="581"/>
    </location>
    <ligand>
        <name>GTP</name>
        <dbReference type="ChEBI" id="CHEBI:37565"/>
    </ligand>
</feature>
<keyword evidence="9" id="KW-0333">Golgi apparatus</keyword>
<feature type="binding site" evidence="13">
    <location>
        <position position="540"/>
    </location>
    <ligand>
        <name>Mg(2+)</name>
        <dbReference type="ChEBI" id="CHEBI:18420"/>
    </ligand>
</feature>
<accession>A0A9Q0L7Z3</accession>
<dbReference type="SUPFAM" id="SSF50985">
    <property type="entry name" value="RCC1/BLIP-II"/>
    <property type="match status" value="1"/>
</dbReference>
<dbReference type="NCBIfam" id="TIGR00231">
    <property type="entry name" value="small_GTP"/>
    <property type="match status" value="1"/>
</dbReference>
<dbReference type="InterPro" id="IPR036047">
    <property type="entry name" value="F-box-like_dom_sf"/>
</dbReference>
<proteinExistence type="inferred from homology"/>
<evidence type="ECO:0000256" key="7">
    <source>
        <dbReference type="ARBA" id="ARBA00022892"/>
    </source>
</evidence>
<keyword evidence="3" id="KW-0813">Transport</keyword>
<comment type="similarity">
    <text evidence="2">Belongs to the small GTPase superfamily. Arf family.</text>
</comment>
<comment type="caution">
    <text evidence="16">The sequence shown here is derived from an EMBL/GenBank/DDBJ whole genome shotgun (WGS) entry which is preliminary data.</text>
</comment>
<dbReference type="SUPFAM" id="SSF81383">
    <property type="entry name" value="F-box domain"/>
    <property type="match status" value="1"/>
</dbReference>
<keyword evidence="13" id="KW-0479">Metal-binding</keyword>
<feature type="binding site" evidence="12">
    <location>
        <begin position="533"/>
        <end position="540"/>
    </location>
    <ligand>
        <name>GTP</name>
        <dbReference type="ChEBI" id="CHEBI:37565"/>
    </ligand>
</feature>
<keyword evidence="17" id="KW-1185">Reference proteome</keyword>
<keyword evidence="6 12" id="KW-0547">Nucleotide-binding</keyword>
<dbReference type="OrthoDB" id="70707at2759"/>
<keyword evidence="11" id="KW-0449">Lipoprotein</keyword>
<dbReference type="GO" id="GO:0015031">
    <property type="term" value="P:protein transport"/>
    <property type="evidence" value="ECO:0007669"/>
    <property type="project" value="UniProtKB-KW"/>
</dbReference>
<dbReference type="InterPro" id="IPR001810">
    <property type="entry name" value="F-box_dom"/>
</dbReference>
<gene>
    <name evidence="16" type="ORF">M0811_03057</name>
</gene>
<dbReference type="PANTHER" id="PTHR22872">
    <property type="entry name" value="BTK-BINDING PROTEIN-RELATED"/>
    <property type="match status" value="1"/>
</dbReference>
<name>A0A9Q0L7Z3_ANAIG</name>
<feature type="domain" description="F-box" evidence="15">
    <location>
        <begin position="414"/>
        <end position="460"/>
    </location>
</feature>
<dbReference type="Gene3D" id="3.40.50.300">
    <property type="entry name" value="P-loop containing nucleotide triphosphate hydrolases"/>
    <property type="match status" value="1"/>
</dbReference>
<dbReference type="GO" id="GO:0003924">
    <property type="term" value="F:GTPase activity"/>
    <property type="evidence" value="ECO:0007669"/>
    <property type="project" value="InterPro"/>
</dbReference>
<dbReference type="GO" id="GO:0005525">
    <property type="term" value="F:GTP binding"/>
    <property type="evidence" value="ECO:0007669"/>
    <property type="project" value="UniProtKB-KW"/>
</dbReference>
<dbReference type="SMART" id="SM00256">
    <property type="entry name" value="FBOX"/>
    <property type="match status" value="1"/>
</dbReference>
<evidence type="ECO:0000256" key="8">
    <source>
        <dbReference type="ARBA" id="ARBA00022927"/>
    </source>
</evidence>
<dbReference type="InterPro" id="IPR009091">
    <property type="entry name" value="RCC1/BLIP-II"/>
</dbReference>
<evidence type="ECO:0000256" key="3">
    <source>
        <dbReference type="ARBA" id="ARBA00022448"/>
    </source>
</evidence>
<evidence type="ECO:0000256" key="13">
    <source>
        <dbReference type="PIRSR" id="PIRSR606689-2"/>
    </source>
</evidence>
<feature type="repeat" description="RCC1" evidence="14">
    <location>
        <begin position="174"/>
        <end position="224"/>
    </location>
</feature>
<dbReference type="Pfam" id="PF00025">
    <property type="entry name" value="Arf"/>
    <property type="match status" value="1"/>
</dbReference>
<protein>
    <submittedName>
        <fullName evidence="16">Adp ribosylation factor-related</fullName>
    </submittedName>
</protein>
<evidence type="ECO:0000256" key="5">
    <source>
        <dbReference type="ARBA" id="ARBA00022737"/>
    </source>
</evidence>
<dbReference type="PROSITE" id="PS50181">
    <property type="entry name" value="FBOX"/>
    <property type="match status" value="1"/>
</dbReference>
<dbReference type="InterPro" id="IPR006689">
    <property type="entry name" value="Small_GTPase_ARF/SAR"/>
</dbReference>
<evidence type="ECO:0000256" key="1">
    <source>
        <dbReference type="ARBA" id="ARBA00004555"/>
    </source>
</evidence>
<dbReference type="SMART" id="SM00177">
    <property type="entry name" value="ARF"/>
    <property type="match status" value="1"/>
</dbReference>
<sequence length="697" mass="79803">MKKVFIAGTNHNHALLIEDNLSMIYKKPVDTSRIIGEHRKEKEEIKLISCGSSITSLVFDSGKILIWGIPLSNPKISLIQKEKEKNEKFPIQKKIVEKRAKLILKISDFEGMDVQMISCGSFSVLVLVNGKVFLREFSILNPKKKSKFEEVKLEKEISLIACSSSSYYVCDNDGNLFSWGENSNGQLGHGDDIPRDKPTLIEKLKESVMKISGGAFHFVALTKNHEIFVCGKNKNGQLGLGDFEDRKFPEKINFIEKFGLIIQIVCGDEQTVILNEKGEVYFCGRLGSQKRENQEEFNRIIIPERNAISKIFASGGYGGSYIICVDINGRGYSVGSNSFGQLGIGISNSNQIETTTQKIDFNDNIVIHDCACGWIHSCFVVSQIPQENETVLIENIDNQEDFIREEQKRISESLGDFEVLPIELIYEIFSYLEIDSLVRLSFTSSEMNFLSSYDWIWKSIFERNCRSISKRQQNILNNPRRINTKYKQAYMERVVIDGDAIFHPSAIAIGKEEDIPKKPFWKKKKEIKILMQGLDASGKTTMLYNIKLKEIVTTIPTIGFNVEVVELPDFYHKLILWDVGGADRVRRLWRHYIPVFAMIILIDSNGDEDRMEQAKEEMLERMNDPVTKNCIFLIFCSKQDLPYAKNTLKVVKMLGLDEVDRCWAAFPCSAYLRSSLIRGLRWLDYQFYISNPEKNQK</sequence>
<evidence type="ECO:0000256" key="14">
    <source>
        <dbReference type="PROSITE-ProRule" id="PRU00235"/>
    </source>
</evidence>
<dbReference type="GO" id="GO:0005794">
    <property type="term" value="C:Golgi apparatus"/>
    <property type="evidence" value="ECO:0007669"/>
    <property type="project" value="UniProtKB-SubCell"/>
</dbReference>